<dbReference type="Pfam" id="PF05096">
    <property type="entry name" value="Glu_cyclase_2"/>
    <property type="match status" value="1"/>
</dbReference>
<feature type="signal peptide" evidence="1">
    <location>
        <begin position="1"/>
        <end position="28"/>
    </location>
</feature>
<dbReference type="EMBL" id="JH600068">
    <property type="protein sequence ID" value="EIG53872.1"/>
    <property type="molecule type" value="Genomic_DNA"/>
</dbReference>
<reference evidence="2" key="1">
    <citation type="submission" date="2011-11" db="EMBL/GenBank/DDBJ databases">
        <title>Improved High-Quality Draft sequence of Desulfovibrio sp. U5L.</title>
        <authorList>
            <consortium name="US DOE Joint Genome Institute"/>
            <person name="Lucas S."/>
            <person name="Han J."/>
            <person name="Lapidus A."/>
            <person name="Cheng J.-F."/>
            <person name="Goodwin L."/>
            <person name="Pitluck S."/>
            <person name="Peters L."/>
            <person name="Ovchinnikova G."/>
            <person name="Held B."/>
            <person name="Detter J.C."/>
            <person name="Han C."/>
            <person name="Tapia R."/>
            <person name="Land M."/>
            <person name="Hauser L."/>
            <person name="Kyrpides N."/>
            <person name="Ivanova N."/>
            <person name="Pagani I."/>
            <person name="Gabster J."/>
            <person name="Walker C."/>
            <person name="Stolyar S."/>
            <person name="Stahl D."/>
            <person name="Arkin A."/>
            <person name="Dehal P."/>
            <person name="Hazen T."/>
            <person name="Woyke T."/>
        </authorList>
    </citation>
    <scope>NUCLEOTIDE SEQUENCE [LARGE SCALE GENOMIC DNA]</scope>
    <source>
        <strain evidence="2">U5L</strain>
    </source>
</reference>
<dbReference type="PANTHER" id="PTHR31270:SF1">
    <property type="entry name" value="GLUTAMINYL-PEPTIDE CYCLOTRANSFERASE"/>
    <property type="match status" value="1"/>
</dbReference>
<keyword evidence="2" id="KW-0808">Transferase</keyword>
<dbReference type="Gene3D" id="2.130.10.10">
    <property type="entry name" value="YVTN repeat-like/Quinoprotein amine dehydrogenase"/>
    <property type="match status" value="1"/>
</dbReference>
<keyword evidence="1" id="KW-0732">Signal</keyword>
<dbReference type="OrthoDB" id="9783700at2"/>
<feature type="chain" id="PRO_5003663639" evidence="1">
    <location>
        <begin position="29"/>
        <end position="266"/>
    </location>
</feature>
<protein>
    <submittedName>
        <fullName evidence="2">Glutamine cyclotransferase</fullName>
    </submittedName>
</protein>
<dbReference type="HOGENOM" id="CLU_060272_2_2_7"/>
<evidence type="ECO:0000256" key="1">
    <source>
        <dbReference type="SAM" id="SignalP"/>
    </source>
</evidence>
<gene>
    <name evidence="2" type="ORF">DesU5LDRAFT_2206</name>
</gene>
<dbReference type="InterPro" id="IPR011044">
    <property type="entry name" value="Quino_amine_DH_bsu"/>
</dbReference>
<dbReference type="InterPro" id="IPR015943">
    <property type="entry name" value="WD40/YVTN_repeat-like_dom_sf"/>
</dbReference>
<accession>I2Q266</accession>
<name>I2Q266_9BACT</name>
<evidence type="ECO:0000313" key="2">
    <source>
        <dbReference type="EMBL" id="EIG53872.1"/>
    </source>
</evidence>
<dbReference type="InterPro" id="IPR007788">
    <property type="entry name" value="QCT"/>
</dbReference>
<organism evidence="2">
    <name type="scientific">Desulfovibrio sp. U5L</name>
    <dbReference type="NCBI Taxonomy" id="596152"/>
    <lineage>
        <taxon>Bacteria</taxon>
        <taxon>Pseudomonadati</taxon>
        <taxon>Thermodesulfobacteriota</taxon>
        <taxon>Desulfovibrionia</taxon>
        <taxon>Desulfovibrionales</taxon>
        <taxon>Desulfovibrionaceae</taxon>
        <taxon>Desulfovibrio</taxon>
    </lineage>
</organism>
<dbReference type="eggNOG" id="COG3823">
    <property type="taxonomic scope" value="Bacteria"/>
</dbReference>
<dbReference type="SUPFAM" id="SSF50969">
    <property type="entry name" value="YVTN repeat-like/Quinoprotein amine dehydrogenase"/>
    <property type="match status" value="1"/>
</dbReference>
<dbReference type="GO" id="GO:0016603">
    <property type="term" value="F:glutaminyl-peptide cyclotransferase activity"/>
    <property type="evidence" value="ECO:0007669"/>
    <property type="project" value="InterPro"/>
</dbReference>
<dbReference type="STRING" id="596152.DesU5LDRAFT_2206"/>
<dbReference type="PANTHER" id="PTHR31270">
    <property type="entry name" value="GLUTAMINYL-PEPTIDE CYCLOTRANSFERASE"/>
    <property type="match status" value="1"/>
</dbReference>
<proteinExistence type="predicted"/>
<dbReference type="AlphaFoldDB" id="I2Q266"/>
<sequence>MAGFGLKRVFIACVVLSALWSASGPARAGAPVLTAEPAAVLPHDAAAFTQGLLFHKGVFYESTGLYGRSSLRRVDPATGRVLARRALPTKFFGEGLALVGDRLYQLTWRERRVLVSDLSDLRPVGELPLPTEGWGACGLDGALVVSDGSDRLVFYDPKDMTARGEVAVTDDGAPVPLLNELEAVAGTIWANVWGDSRIAVIDPATGRVLAWVDCASLRPGVTAADLDNVLNGIAYDPATGRIWVTGKRWPNVYEIKVPGLPTKAAR</sequence>